<evidence type="ECO:0000313" key="1">
    <source>
        <dbReference type="EMBL" id="MBW92643.1"/>
    </source>
</evidence>
<reference evidence="1" key="1">
    <citation type="submission" date="2018-02" db="EMBL/GenBank/DDBJ databases">
        <title>Rhizophora mucronata_Transcriptome.</title>
        <authorList>
            <person name="Meera S.P."/>
            <person name="Sreeshan A."/>
            <person name="Augustine A."/>
        </authorList>
    </citation>
    <scope>NUCLEOTIDE SEQUENCE</scope>
    <source>
        <tissue evidence="1">Leaf</tissue>
    </source>
</reference>
<name>A0A2P2JGP6_RHIMU</name>
<protein>
    <submittedName>
        <fullName evidence="1">F-box protein FBW2</fullName>
    </submittedName>
</protein>
<sequence>MVLCRSFRAAPNLNTWI</sequence>
<dbReference type="AlphaFoldDB" id="A0A2P2JGP6"/>
<proteinExistence type="predicted"/>
<accession>A0A2P2JGP6</accession>
<dbReference type="EMBL" id="GGEC01012160">
    <property type="protein sequence ID" value="MBW92643.1"/>
    <property type="molecule type" value="Transcribed_RNA"/>
</dbReference>
<organism evidence="1">
    <name type="scientific">Rhizophora mucronata</name>
    <name type="common">Asiatic mangrove</name>
    <dbReference type="NCBI Taxonomy" id="61149"/>
    <lineage>
        <taxon>Eukaryota</taxon>
        <taxon>Viridiplantae</taxon>
        <taxon>Streptophyta</taxon>
        <taxon>Embryophyta</taxon>
        <taxon>Tracheophyta</taxon>
        <taxon>Spermatophyta</taxon>
        <taxon>Magnoliopsida</taxon>
        <taxon>eudicotyledons</taxon>
        <taxon>Gunneridae</taxon>
        <taxon>Pentapetalae</taxon>
        <taxon>rosids</taxon>
        <taxon>fabids</taxon>
        <taxon>Malpighiales</taxon>
        <taxon>Rhizophoraceae</taxon>
        <taxon>Rhizophora</taxon>
    </lineage>
</organism>